<keyword evidence="3" id="KW-1185">Reference proteome</keyword>
<dbReference type="STRING" id="151549.A0A4C1SV63"/>
<dbReference type="PANTHER" id="PTHR12302">
    <property type="entry name" value="EBNA2 BINDING PROTEIN P100"/>
    <property type="match status" value="1"/>
</dbReference>
<dbReference type="GO" id="GO:0004518">
    <property type="term" value="F:nuclease activity"/>
    <property type="evidence" value="ECO:0007669"/>
    <property type="project" value="TreeGrafter"/>
</dbReference>
<dbReference type="InterPro" id="IPR016071">
    <property type="entry name" value="Staphylococal_nuclease_OB-fold"/>
</dbReference>
<dbReference type="GO" id="GO:0005829">
    <property type="term" value="C:cytosol"/>
    <property type="evidence" value="ECO:0007669"/>
    <property type="project" value="TreeGrafter"/>
</dbReference>
<dbReference type="SUPFAM" id="SSF50199">
    <property type="entry name" value="Staphylococcal nuclease"/>
    <property type="match status" value="1"/>
</dbReference>
<dbReference type="AlphaFoldDB" id="A0A4C1SV63"/>
<accession>A0A4C1SV63</accession>
<protein>
    <submittedName>
        <fullName evidence="2">Staphylococcal nuclease domain-containing protein 1</fullName>
    </submittedName>
</protein>
<comment type="caution">
    <text evidence="2">The sequence shown here is derived from an EMBL/GenBank/DDBJ whole genome shotgun (WGS) entry which is preliminary data.</text>
</comment>
<dbReference type="SMART" id="SM00318">
    <property type="entry name" value="SNc"/>
    <property type="match status" value="1"/>
</dbReference>
<dbReference type="GO" id="GO:0005634">
    <property type="term" value="C:nucleus"/>
    <property type="evidence" value="ECO:0007669"/>
    <property type="project" value="TreeGrafter"/>
</dbReference>
<dbReference type="GO" id="GO:0006402">
    <property type="term" value="P:mRNA catabolic process"/>
    <property type="evidence" value="ECO:0007669"/>
    <property type="project" value="TreeGrafter"/>
</dbReference>
<dbReference type="Gene3D" id="2.40.50.90">
    <property type="match status" value="2"/>
</dbReference>
<organism evidence="2 3">
    <name type="scientific">Eumeta variegata</name>
    <name type="common">Bagworm moth</name>
    <name type="synonym">Eumeta japonica</name>
    <dbReference type="NCBI Taxonomy" id="151549"/>
    <lineage>
        <taxon>Eukaryota</taxon>
        <taxon>Metazoa</taxon>
        <taxon>Ecdysozoa</taxon>
        <taxon>Arthropoda</taxon>
        <taxon>Hexapoda</taxon>
        <taxon>Insecta</taxon>
        <taxon>Pterygota</taxon>
        <taxon>Neoptera</taxon>
        <taxon>Endopterygota</taxon>
        <taxon>Lepidoptera</taxon>
        <taxon>Glossata</taxon>
        <taxon>Ditrysia</taxon>
        <taxon>Tineoidea</taxon>
        <taxon>Psychidae</taxon>
        <taxon>Oiketicinae</taxon>
        <taxon>Eumeta</taxon>
    </lineage>
</organism>
<feature type="domain" description="TNase-like" evidence="1">
    <location>
        <begin position="5"/>
        <end position="140"/>
    </location>
</feature>
<evidence type="ECO:0000313" key="3">
    <source>
        <dbReference type="Proteomes" id="UP000299102"/>
    </source>
</evidence>
<evidence type="ECO:0000313" key="2">
    <source>
        <dbReference type="EMBL" id="GBP04931.1"/>
    </source>
</evidence>
<proteinExistence type="predicted"/>
<dbReference type="GO" id="GO:0003723">
    <property type="term" value="F:RNA binding"/>
    <property type="evidence" value="ECO:0007669"/>
    <property type="project" value="TreeGrafter"/>
</dbReference>
<sequence>MFGGKPVKAIIEHVRDGSTVRAFLLPDFYYITLMISGIRCPGVKLDSEGKPDLSAKVLKSCVLPSVSPGKRLRLWQDYKSTAPALNTKEKDFTGTVVEVLMGLASVVRYRQDDDQRSSCYDQLFAAENQAIKSQKGMNGKKDNSTMRVNDLTVDHSRIKYNICHPGSVLRTEGIVEFVASGSRLRLFIPKDSCLNILAGWYLLPSIISTNSEWRASTGSAEKSEYYRQLKSAEDRAKAAKKKYLG</sequence>
<dbReference type="InterPro" id="IPR035437">
    <property type="entry name" value="SNase_OB-fold_sf"/>
</dbReference>
<dbReference type="PANTHER" id="PTHR12302:SF2">
    <property type="entry name" value="STAPHYLOCOCCAL NUCLEASE DOMAIN-CONTAINING PROTEIN 1"/>
    <property type="match status" value="1"/>
</dbReference>
<dbReference type="EMBL" id="BGZK01007644">
    <property type="protein sequence ID" value="GBP04931.1"/>
    <property type="molecule type" value="Genomic_DNA"/>
</dbReference>
<reference evidence="2 3" key="1">
    <citation type="journal article" date="2019" name="Commun. Biol.">
        <title>The bagworm genome reveals a unique fibroin gene that provides high tensile strength.</title>
        <authorList>
            <person name="Kono N."/>
            <person name="Nakamura H."/>
            <person name="Ohtoshi R."/>
            <person name="Tomita M."/>
            <person name="Numata K."/>
            <person name="Arakawa K."/>
        </authorList>
    </citation>
    <scope>NUCLEOTIDE SEQUENCE [LARGE SCALE GENOMIC DNA]</scope>
</reference>
<gene>
    <name evidence="2" type="primary">SND1</name>
    <name evidence="2" type="ORF">EVAR_73103_1</name>
</gene>
<dbReference type="OrthoDB" id="10023235at2759"/>
<evidence type="ECO:0000259" key="1">
    <source>
        <dbReference type="SMART" id="SM00318"/>
    </source>
</evidence>
<dbReference type="Proteomes" id="UP000299102">
    <property type="component" value="Unassembled WGS sequence"/>
</dbReference>
<name>A0A4C1SV63_EUMVA</name>